<keyword evidence="3" id="KW-1185">Reference proteome</keyword>
<feature type="region of interest" description="Disordered" evidence="1">
    <location>
        <begin position="217"/>
        <end position="242"/>
    </location>
</feature>
<protein>
    <submittedName>
        <fullName evidence="2">Uncharacterized protein</fullName>
    </submittedName>
</protein>
<feature type="region of interest" description="Disordered" evidence="1">
    <location>
        <begin position="142"/>
        <end position="184"/>
    </location>
</feature>
<gene>
    <name evidence="2" type="primary">NCL1_48212</name>
    <name evidence="2" type="ORF">NPIL_190341</name>
</gene>
<dbReference type="Proteomes" id="UP000887013">
    <property type="component" value="Unassembled WGS sequence"/>
</dbReference>
<comment type="caution">
    <text evidence="2">The sequence shown here is derived from an EMBL/GenBank/DDBJ whole genome shotgun (WGS) entry which is preliminary data.</text>
</comment>
<evidence type="ECO:0000313" key="3">
    <source>
        <dbReference type="Proteomes" id="UP000887013"/>
    </source>
</evidence>
<feature type="compositionally biased region" description="Basic and acidic residues" evidence="1">
    <location>
        <begin position="156"/>
        <end position="167"/>
    </location>
</feature>
<name>A0A8X6PV85_NEPPI</name>
<accession>A0A8X6PV85</accession>
<feature type="non-terminal residue" evidence="2">
    <location>
        <position position="1"/>
    </location>
</feature>
<sequence length="329" mass="37446">MPMDSVYAYDWPPSSFQTDNQCMPANDGVDENHPCAYLKSHLIGRAKDFFEVIGSYCVTGTATDFAQLKQALTNNFPVVRNRSALEAEFYSSHQVRSQAPSDFVYKLLKIQKILNFEMTEENLLNHIIMRLSPQVRIYHPRQRDEGVVETDGLDGEGSRAKQEETEGSKGLASEESTKEGQWRGRRVRSEGSIEFYNNYEREYQSKRRLSVRRNWRKRSGPSSMVENTEVERRSNGSNPSGVRVFKGWNKMDSFGKGSGEWRIDPNACFGLETAAEYMLVQAQTNEAKTITHSIILSKFITSLPQNFQRKLSSINPSTLKVAIDIAVKM</sequence>
<reference evidence="2" key="1">
    <citation type="submission" date="2020-08" db="EMBL/GenBank/DDBJ databases">
        <title>Multicomponent nature underlies the extraordinary mechanical properties of spider dragline silk.</title>
        <authorList>
            <person name="Kono N."/>
            <person name="Nakamura H."/>
            <person name="Mori M."/>
            <person name="Yoshida Y."/>
            <person name="Ohtoshi R."/>
            <person name="Malay A.D."/>
            <person name="Moran D.A.P."/>
            <person name="Tomita M."/>
            <person name="Numata K."/>
            <person name="Arakawa K."/>
        </authorList>
    </citation>
    <scope>NUCLEOTIDE SEQUENCE</scope>
</reference>
<dbReference type="EMBL" id="BMAW01023983">
    <property type="protein sequence ID" value="GFT85799.1"/>
    <property type="molecule type" value="Genomic_DNA"/>
</dbReference>
<dbReference type="AlphaFoldDB" id="A0A8X6PV85"/>
<evidence type="ECO:0000313" key="2">
    <source>
        <dbReference type="EMBL" id="GFT85799.1"/>
    </source>
</evidence>
<feature type="compositionally biased region" description="Basic and acidic residues" evidence="1">
    <location>
        <begin position="175"/>
        <end position="184"/>
    </location>
</feature>
<proteinExistence type="predicted"/>
<evidence type="ECO:0000256" key="1">
    <source>
        <dbReference type="SAM" id="MobiDB-lite"/>
    </source>
</evidence>
<organism evidence="2 3">
    <name type="scientific">Nephila pilipes</name>
    <name type="common">Giant wood spider</name>
    <name type="synonym">Nephila maculata</name>
    <dbReference type="NCBI Taxonomy" id="299642"/>
    <lineage>
        <taxon>Eukaryota</taxon>
        <taxon>Metazoa</taxon>
        <taxon>Ecdysozoa</taxon>
        <taxon>Arthropoda</taxon>
        <taxon>Chelicerata</taxon>
        <taxon>Arachnida</taxon>
        <taxon>Araneae</taxon>
        <taxon>Araneomorphae</taxon>
        <taxon>Entelegynae</taxon>
        <taxon>Araneoidea</taxon>
        <taxon>Nephilidae</taxon>
        <taxon>Nephila</taxon>
    </lineage>
</organism>
<dbReference type="OrthoDB" id="425619at2759"/>